<gene>
    <name evidence="1" type="ORF">BBRV_LOCUS25487</name>
</gene>
<proteinExistence type="predicted"/>
<reference evidence="1" key="1">
    <citation type="submission" date="2020-07" db="EMBL/GenBank/DDBJ databases">
        <authorList>
            <person name="Ferguson B K."/>
        </authorList>
    </citation>
    <scope>NUCLEOTIDE SEQUENCE</scope>
    <source>
        <strain evidence="1">L06</strain>
    </source>
</reference>
<dbReference type="EMBL" id="CADCXW020000003">
    <property type="protein sequence ID" value="CAD1539159.1"/>
    <property type="molecule type" value="Genomic_DNA"/>
</dbReference>
<name>A0A6V7IHQ7_9HYME</name>
<sequence length="87" mass="10301">MTSVVKALHFDIVGAPCYMMENGRAKLGYNVIRDKSKSLYQLLLHKEKHKEWMRQNGAQLLPQELGIKEDEMWSTLLAWMNFRFRTE</sequence>
<dbReference type="AlphaFoldDB" id="A0A6V7IHQ7"/>
<evidence type="ECO:0000313" key="1">
    <source>
        <dbReference type="EMBL" id="CAD1539159.1"/>
    </source>
</evidence>
<accession>A0A6V7IHQ7</accession>
<organism evidence="1">
    <name type="scientific">Bracon brevicornis</name>
    <dbReference type="NCBI Taxonomy" id="1563983"/>
    <lineage>
        <taxon>Eukaryota</taxon>
        <taxon>Metazoa</taxon>
        <taxon>Ecdysozoa</taxon>
        <taxon>Arthropoda</taxon>
        <taxon>Hexapoda</taxon>
        <taxon>Insecta</taxon>
        <taxon>Pterygota</taxon>
        <taxon>Neoptera</taxon>
        <taxon>Endopterygota</taxon>
        <taxon>Hymenoptera</taxon>
        <taxon>Apocrita</taxon>
        <taxon>Ichneumonoidea</taxon>
        <taxon>Braconidae</taxon>
        <taxon>Braconinae</taxon>
        <taxon>Bracon</taxon>
    </lineage>
</organism>
<protein>
    <submittedName>
        <fullName evidence="1">Uncharacterized protein</fullName>
    </submittedName>
</protein>